<dbReference type="AlphaFoldDB" id="A0A0E9X4L6"/>
<accession>A0A0E9X4L6</accession>
<evidence type="ECO:0000313" key="1">
    <source>
        <dbReference type="EMBL" id="JAH97396.1"/>
    </source>
</evidence>
<name>A0A0E9X4L6_ANGAN</name>
<reference evidence="1" key="2">
    <citation type="journal article" date="2015" name="Fish Shellfish Immunol.">
        <title>Early steps in the European eel (Anguilla anguilla)-Vibrio vulnificus interaction in the gills: Role of the RtxA13 toxin.</title>
        <authorList>
            <person name="Callol A."/>
            <person name="Pajuelo D."/>
            <person name="Ebbesson L."/>
            <person name="Teles M."/>
            <person name="MacKenzie S."/>
            <person name="Amaro C."/>
        </authorList>
    </citation>
    <scope>NUCLEOTIDE SEQUENCE</scope>
</reference>
<proteinExistence type="predicted"/>
<protein>
    <submittedName>
        <fullName evidence="1">Uncharacterized protein</fullName>
    </submittedName>
</protein>
<dbReference type="EMBL" id="GBXM01011181">
    <property type="protein sequence ID" value="JAH97396.1"/>
    <property type="molecule type" value="Transcribed_RNA"/>
</dbReference>
<sequence length="51" mass="6033">MCSRKQDFVSEILSLKHVMPIRDVTTTSSPPPPFRSHTYTHLWYSVLLSWR</sequence>
<organism evidence="1">
    <name type="scientific">Anguilla anguilla</name>
    <name type="common">European freshwater eel</name>
    <name type="synonym">Muraena anguilla</name>
    <dbReference type="NCBI Taxonomy" id="7936"/>
    <lineage>
        <taxon>Eukaryota</taxon>
        <taxon>Metazoa</taxon>
        <taxon>Chordata</taxon>
        <taxon>Craniata</taxon>
        <taxon>Vertebrata</taxon>
        <taxon>Euteleostomi</taxon>
        <taxon>Actinopterygii</taxon>
        <taxon>Neopterygii</taxon>
        <taxon>Teleostei</taxon>
        <taxon>Anguilliformes</taxon>
        <taxon>Anguillidae</taxon>
        <taxon>Anguilla</taxon>
    </lineage>
</organism>
<reference evidence="1" key="1">
    <citation type="submission" date="2014-11" db="EMBL/GenBank/DDBJ databases">
        <authorList>
            <person name="Amaro Gonzalez C."/>
        </authorList>
    </citation>
    <scope>NUCLEOTIDE SEQUENCE</scope>
</reference>